<evidence type="ECO:0000313" key="2">
    <source>
        <dbReference type="EMBL" id="POP54357.1"/>
    </source>
</evidence>
<organism evidence="2 3">
    <name type="scientific">Zhongshania marina</name>
    <dbReference type="NCBI Taxonomy" id="2304603"/>
    <lineage>
        <taxon>Bacteria</taxon>
        <taxon>Pseudomonadati</taxon>
        <taxon>Pseudomonadota</taxon>
        <taxon>Gammaproteobacteria</taxon>
        <taxon>Cellvibrionales</taxon>
        <taxon>Spongiibacteraceae</taxon>
        <taxon>Zhongshania</taxon>
    </lineage>
</organism>
<dbReference type="RefSeq" id="WP_103683120.1">
    <property type="nucleotide sequence ID" value="NZ_PQGG01000007.1"/>
</dbReference>
<dbReference type="Proteomes" id="UP000237222">
    <property type="component" value="Unassembled WGS sequence"/>
</dbReference>
<reference evidence="2" key="1">
    <citation type="submission" date="2018-01" db="EMBL/GenBank/DDBJ databases">
        <authorList>
            <person name="Yu X.-D."/>
        </authorList>
    </citation>
    <scope>NUCLEOTIDE SEQUENCE</scope>
    <source>
        <strain evidence="2">ZX-21</strain>
    </source>
</reference>
<gene>
    <name evidence="2" type="ORF">C0068_03610</name>
</gene>
<evidence type="ECO:0000256" key="1">
    <source>
        <dbReference type="SAM" id="Phobius"/>
    </source>
</evidence>
<sequence>MRKLMIYFAAGSIGAVANSLALWWLGYYRLTARFDIAIAPHLSPEWMYPRIVWGGIWGLLFILPMLQSRLLLKGLIISLAPTAVQLLVFFPQANKGLGGTELGIYTPILVLLVNGIWGLAAALSLRFPR</sequence>
<protein>
    <submittedName>
        <fullName evidence="2">Uncharacterized protein</fullName>
    </submittedName>
</protein>
<dbReference type="AlphaFoldDB" id="A0A2S4HK35"/>
<evidence type="ECO:0000313" key="3">
    <source>
        <dbReference type="Proteomes" id="UP000237222"/>
    </source>
</evidence>
<accession>A0A2S4HK35</accession>
<dbReference type="OrthoDB" id="5704345at2"/>
<dbReference type="EMBL" id="PQGG01000007">
    <property type="protein sequence ID" value="POP54357.1"/>
    <property type="molecule type" value="Genomic_DNA"/>
</dbReference>
<feature type="transmembrane region" description="Helical" evidence="1">
    <location>
        <begin position="7"/>
        <end position="26"/>
    </location>
</feature>
<comment type="caution">
    <text evidence="2">The sequence shown here is derived from an EMBL/GenBank/DDBJ whole genome shotgun (WGS) entry which is preliminary data.</text>
</comment>
<feature type="transmembrane region" description="Helical" evidence="1">
    <location>
        <begin position="70"/>
        <end position="90"/>
    </location>
</feature>
<proteinExistence type="predicted"/>
<keyword evidence="1" id="KW-0812">Transmembrane</keyword>
<keyword evidence="1" id="KW-0472">Membrane</keyword>
<name>A0A2S4HK35_9GAMM</name>
<keyword evidence="1" id="KW-1133">Transmembrane helix</keyword>
<feature type="transmembrane region" description="Helical" evidence="1">
    <location>
        <begin position="46"/>
        <end position="63"/>
    </location>
</feature>
<feature type="transmembrane region" description="Helical" evidence="1">
    <location>
        <begin position="102"/>
        <end position="125"/>
    </location>
</feature>